<gene>
    <name evidence="16" type="ORF">SCV_139</name>
</gene>
<evidence type="ECO:0000256" key="7">
    <source>
        <dbReference type="ARBA" id="ARBA00022741"/>
    </source>
</evidence>
<accession>A0A1Q3DLK3</accession>
<evidence type="ECO:0000256" key="10">
    <source>
        <dbReference type="ARBA" id="ARBA00022840"/>
    </source>
</evidence>
<dbReference type="InterPro" id="IPR001267">
    <property type="entry name" value="Thymidine_kinase"/>
</dbReference>
<dbReference type="PANTHER" id="PTHR11441">
    <property type="entry name" value="THYMIDINE KINASE"/>
    <property type="match status" value="1"/>
</dbReference>
<comment type="catalytic activity">
    <reaction evidence="11 14">
        <text>thymidine + ATP = dTMP + ADP + H(+)</text>
        <dbReference type="Rhea" id="RHEA:19129"/>
        <dbReference type="ChEBI" id="CHEBI:15378"/>
        <dbReference type="ChEBI" id="CHEBI:17748"/>
        <dbReference type="ChEBI" id="CHEBI:30616"/>
        <dbReference type="ChEBI" id="CHEBI:63528"/>
        <dbReference type="ChEBI" id="CHEBI:456216"/>
        <dbReference type="EC" id="2.7.1.21"/>
    </reaction>
</comment>
<dbReference type="GO" id="GO:0005524">
    <property type="term" value="F:ATP binding"/>
    <property type="evidence" value="ECO:0007669"/>
    <property type="project" value="UniProtKB-KW"/>
</dbReference>
<comment type="similarity">
    <text evidence="1 15">Belongs to the thymidine kinase family.</text>
</comment>
<dbReference type="Gene3D" id="3.40.50.300">
    <property type="entry name" value="P-loop containing nucleotide triphosphate hydrolases"/>
    <property type="match status" value="1"/>
</dbReference>
<dbReference type="PROSITE" id="PS00603">
    <property type="entry name" value="TK_CELLULAR_TYPE"/>
    <property type="match status" value="1"/>
</dbReference>
<evidence type="ECO:0000256" key="8">
    <source>
        <dbReference type="ARBA" id="ARBA00022777"/>
    </source>
</evidence>
<evidence type="ECO:0000256" key="14">
    <source>
        <dbReference type="RuleBase" id="RU000544"/>
    </source>
</evidence>
<dbReference type="GO" id="GO:0046872">
    <property type="term" value="F:metal ion binding"/>
    <property type="evidence" value="ECO:0007669"/>
    <property type="project" value="UniProtKB-KW"/>
</dbReference>
<dbReference type="EC" id="2.7.1.21" evidence="2 14"/>
<evidence type="ECO:0000256" key="3">
    <source>
        <dbReference type="ARBA" id="ARBA00020079"/>
    </source>
</evidence>
<proteinExistence type="inferred from homology"/>
<dbReference type="Pfam" id="PF00265">
    <property type="entry name" value="TK"/>
    <property type="match status" value="1"/>
</dbReference>
<feature type="binding site" evidence="13">
    <location>
        <position position="169"/>
    </location>
    <ligand>
        <name>substrate</name>
    </ligand>
</feature>
<keyword evidence="4 14" id="KW-0237">DNA synthesis</keyword>
<evidence type="ECO:0000256" key="6">
    <source>
        <dbReference type="ARBA" id="ARBA00022723"/>
    </source>
</evidence>
<evidence type="ECO:0000256" key="1">
    <source>
        <dbReference type="ARBA" id="ARBA00007587"/>
    </source>
</evidence>
<dbReference type="InterPro" id="IPR027417">
    <property type="entry name" value="P-loop_NTPase"/>
</dbReference>
<evidence type="ECO:0000256" key="2">
    <source>
        <dbReference type="ARBA" id="ARBA00012118"/>
    </source>
</evidence>
<dbReference type="GO" id="GO:0004797">
    <property type="term" value="F:thymidine kinase activity"/>
    <property type="evidence" value="ECO:0007669"/>
    <property type="project" value="UniProtKB-EC"/>
</dbReference>
<organism evidence="16">
    <name type="scientific">Chionoecetes opilio bacilliform virus</name>
    <dbReference type="NCBI Taxonomy" id="1825681"/>
    <lineage>
        <taxon>Viruses</taxon>
        <taxon>Viruses incertae sedis</taxon>
        <taxon>Naldaviricetes</taxon>
        <taxon>Nimaviridae</taxon>
    </lineage>
</organism>
<feature type="active site" description="Proton acceptor" evidence="12">
    <location>
        <position position="85"/>
    </location>
</feature>
<evidence type="ECO:0000256" key="12">
    <source>
        <dbReference type="PIRSR" id="PIRSR035805-1"/>
    </source>
</evidence>
<reference evidence="16" key="1">
    <citation type="submission" date="2017-01" db="EMBL/GenBank/DDBJ databases">
        <title>Draft genome sequence of uncultured bacilliform virus purified from snow crab.</title>
        <authorList>
            <person name="Takano T."/>
        </authorList>
    </citation>
    <scope>NUCLEOTIDE SEQUENCE</scope>
    <source>
        <strain evidence="16">Isolate_1</strain>
    </source>
</reference>
<dbReference type="Gene3D" id="3.30.60.20">
    <property type="match status" value="1"/>
</dbReference>
<keyword evidence="9" id="KW-0862">Zinc</keyword>
<comment type="caution">
    <text evidence="16">The sequence shown here is derived from an EMBL/GenBank/DDBJ whole genome shotgun (WGS) entry which is preliminary data.</text>
</comment>
<keyword evidence="8 14" id="KW-0418">Kinase</keyword>
<evidence type="ECO:0000256" key="5">
    <source>
        <dbReference type="ARBA" id="ARBA00022679"/>
    </source>
</evidence>
<evidence type="ECO:0000256" key="4">
    <source>
        <dbReference type="ARBA" id="ARBA00022634"/>
    </source>
</evidence>
<keyword evidence="5 14" id="KW-0808">Transferase</keyword>
<dbReference type="GO" id="GO:0046104">
    <property type="term" value="P:thymidine metabolic process"/>
    <property type="evidence" value="ECO:0007669"/>
    <property type="project" value="TreeGrafter"/>
</dbReference>
<evidence type="ECO:0000256" key="15">
    <source>
        <dbReference type="RuleBase" id="RU004165"/>
    </source>
</evidence>
<dbReference type="GO" id="GO:0071897">
    <property type="term" value="P:DNA biosynthetic process"/>
    <property type="evidence" value="ECO:0007669"/>
    <property type="project" value="UniProtKB-KW"/>
</dbReference>
<evidence type="ECO:0000313" key="16">
    <source>
        <dbReference type="EMBL" id="GAV93259.1"/>
    </source>
</evidence>
<name>A0A1Q3DLK3_9VIRU</name>
<keyword evidence="10 14" id="KW-0067">ATP-binding</keyword>
<dbReference type="InterPro" id="IPR020633">
    <property type="entry name" value="Thymidine_kinase_CS"/>
</dbReference>
<dbReference type="SUPFAM" id="SSF52540">
    <property type="entry name" value="P-loop containing nucleoside triphosphate hydrolases"/>
    <property type="match status" value="1"/>
</dbReference>
<evidence type="ECO:0000256" key="13">
    <source>
        <dbReference type="PIRSR" id="PIRSR035805-2"/>
    </source>
</evidence>
<evidence type="ECO:0000256" key="11">
    <source>
        <dbReference type="ARBA" id="ARBA00048254"/>
    </source>
</evidence>
<protein>
    <recommendedName>
        <fullName evidence="3 14">Thymidine kinase</fullName>
        <ecNumber evidence="2 14">2.7.1.21</ecNumber>
    </recommendedName>
</protein>
<dbReference type="EMBL" id="BDLS01000002">
    <property type="protein sequence ID" value="GAV93259.1"/>
    <property type="molecule type" value="Genomic_DNA"/>
</dbReference>
<keyword evidence="7 14" id="KW-0547">Nucleotide-binding</keyword>
<dbReference type="SUPFAM" id="SSF57716">
    <property type="entry name" value="Glucocorticoid receptor-like (DNA-binding domain)"/>
    <property type="match status" value="1"/>
</dbReference>
<evidence type="ECO:0000256" key="9">
    <source>
        <dbReference type="ARBA" id="ARBA00022833"/>
    </source>
</evidence>
<dbReference type="PIRSF" id="PIRSF035805">
    <property type="entry name" value="TK_cell"/>
    <property type="match status" value="1"/>
</dbReference>
<sequence>MTATIHMILGPMFSGKSTTLMKLIKHYKISNAKCMLITHTLDKRYTNGNQVSSHDGEKMSAVSVIRLKDVNYDNLMNCDIIGVDEGQFFPDVVEFANEWVDRGKVIILAGLDGTFDRKPFGQLLNVIPFADTVEILSAVCVNCGATAPFSKRLNKDNVSEKYIGGVETYAPMCRTCFERK</sequence>
<dbReference type="PANTHER" id="PTHR11441:SF0">
    <property type="entry name" value="THYMIDINE KINASE, CYTOSOLIC"/>
    <property type="match status" value="1"/>
</dbReference>
<dbReference type="FunFam" id="3.40.50.300:FF:000948">
    <property type="entry name" value="Thymidine kinase"/>
    <property type="match status" value="1"/>
</dbReference>
<keyword evidence="6" id="KW-0479">Metal-binding</keyword>